<protein>
    <submittedName>
        <fullName evidence="1">Unannotated protein</fullName>
    </submittedName>
</protein>
<dbReference type="EMBL" id="CAFBQW010000274">
    <property type="protein sequence ID" value="CAB5069117.1"/>
    <property type="molecule type" value="Genomic_DNA"/>
</dbReference>
<reference evidence="1" key="1">
    <citation type="submission" date="2020-05" db="EMBL/GenBank/DDBJ databases">
        <authorList>
            <person name="Chiriac C."/>
            <person name="Salcher M."/>
            <person name="Ghai R."/>
            <person name="Kavagutti S V."/>
        </authorList>
    </citation>
    <scope>NUCLEOTIDE SEQUENCE</scope>
</reference>
<dbReference type="AlphaFoldDB" id="A0A6J7UYT0"/>
<dbReference type="Gene3D" id="3.10.129.10">
    <property type="entry name" value="Hotdog Thioesterase"/>
    <property type="match status" value="1"/>
</dbReference>
<sequence>MLVNYGFDRVRFLQAVPVGSSVRLSGSLAEVRERADASAVLSIDVQLTCDHSPQAGPAMVARWLFLAQPS</sequence>
<accession>A0A6J7UYT0</accession>
<dbReference type="SUPFAM" id="SSF54637">
    <property type="entry name" value="Thioesterase/thiol ester dehydrase-isomerase"/>
    <property type="match status" value="1"/>
</dbReference>
<gene>
    <name evidence="1" type="ORF">UFOPK4354_01818</name>
</gene>
<proteinExistence type="predicted"/>
<organism evidence="1">
    <name type="scientific">freshwater metagenome</name>
    <dbReference type="NCBI Taxonomy" id="449393"/>
    <lineage>
        <taxon>unclassified sequences</taxon>
        <taxon>metagenomes</taxon>
        <taxon>ecological metagenomes</taxon>
    </lineage>
</organism>
<evidence type="ECO:0000313" key="1">
    <source>
        <dbReference type="EMBL" id="CAB5069117.1"/>
    </source>
</evidence>
<name>A0A6J7UYT0_9ZZZZ</name>
<dbReference type="InterPro" id="IPR029069">
    <property type="entry name" value="HotDog_dom_sf"/>
</dbReference>